<dbReference type="Pfam" id="PF02321">
    <property type="entry name" value="OEP"/>
    <property type="match status" value="2"/>
</dbReference>
<comment type="similarity">
    <text evidence="1">Belongs to the outer membrane factor (OMF) (TC 1.B.17) family.</text>
</comment>
<feature type="chain" id="PRO_5032433462" evidence="2">
    <location>
        <begin position="20"/>
        <end position="414"/>
    </location>
</feature>
<keyword evidence="2" id="KW-0732">Signal</keyword>
<dbReference type="AlphaFoldDB" id="A0A832I469"/>
<dbReference type="PANTHER" id="PTHR30203">
    <property type="entry name" value="OUTER MEMBRANE CATION EFFLUX PROTEIN"/>
    <property type="match status" value="1"/>
</dbReference>
<dbReference type="SUPFAM" id="SSF56954">
    <property type="entry name" value="Outer membrane efflux proteins (OEP)"/>
    <property type="match status" value="1"/>
</dbReference>
<sequence>MLWLLSMLLCLGAARTAGAGPVAVSLPMDEAVRRALRFDPGVAAAAARADAAARRVEPAGRPANPTLSAGVENVGGGLGDRVAETTVSIEQPLDLGGARGARRAIAAGEAALARIEAEDAALESAERAALTYADACAAEARLARLRRARLDAVDAVGAAAARHRAGGAPRSEVHRAEAALALRVVELRRAEAERDRTRRRLHAMWGAAPDTTETIALPNSRPGPPPDSATVAAAIEAHPARRLAAACVELEDARVAAARAARTPELGVLAGVRRLAERGATGFLLGVSAPIPWMNRDPGALAAAVAERAAARLAERAAILRLTTEAAEAAARLSETEESLRLLEMHARPAAAAAYAATLEGYAAGRFGYLELAEAQRALLETDLAALDAAADRWRALARLHRALGRALAGTEER</sequence>
<reference evidence="3" key="1">
    <citation type="journal article" date="2020" name="mSystems">
        <title>Genome- and Community-Level Interaction Insights into Carbon Utilization and Element Cycling Functions of Hydrothermarchaeota in Hydrothermal Sediment.</title>
        <authorList>
            <person name="Zhou Z."/>
            <person name="Liu Y."/>
            <person name="Xu W."/>
            <person name="Pan J."/>
            <person name="Luo Z.H."/>
            <person name="Li M."/>
        </authorList>
    </citation>
    <scope>NUCLEOTIDE SEQUENCE [LARGE SCALE GENOMIC DNA]</scope>
    <source>
        <strain evidence="3">SpSt-381</strain>
    </source>
</reference>
<evidence type="ECO:0000256" key="2">
    <source>
        <dbReference type="SAM" id="SignalP"/>
    </source>
</evidence>
<proteinExistence type="inferred from homology"/>
<accession>A0A832I469</accession>
<dbReference type="Gene3D" id="1.20.1600.10">
    <property type="entry name" value="Outer membrane efflux proteins (OEP)"/>
    <property type="match status" value="1"/>
</dbReference>
<dbReference type="EMBL" id="DSQF01000018">
    <property type="protein sequence ID" value="HGZ43436.1"/>
    <property type="molecule type" value="Genomic_DNA"/>
</dbReference>
<name>A0A832I469_UNCEI</name>
<evidence type="ECO:0000256" key="1">
    <source>
        <dbReference type="ARBA" id="ARBA00007613"/>
    </source>
</evidence>
<dbReference type="PANTHER" id="PTHR30203:SF24">
    <property type="entry name" value="BLR4935 PROTEIN"/>
    <property type="match status" value="1"/>
</dbReference>
<dbReference type="InterPro" id="IPR003423">
    <property type="entry name" value="OMP_efflux"/>
</dbReference>
<dbReference type="GO" id="GO:0015562">
    <property type="term" value="F:efflux transmembrane transporter activity"/>
    <property type="evidence" value="ECO:0007669"/>
    <property type="project" value="InterPro"/>
</dbReference>
<organism evidence="3">
    <name type="scientific">Eiseniibacteriota bacterium</name>
    <dbReference type="NCBI Taxonomy" id="2212470"/>
    <lineage>
        <taxon>Bacteria</taxon>
        <taxon>Candidatus Eiseniibacteriota</taxon>
    </lineage>
</organism>
<feature type="signal peptide" evidence="2">
    <location>
        <begin position="1"/>
        <end position="19"/>
    </location>
</feature>
<evidence type="ECO:0000313" key="3">
    <source>
        <dbReference type="EMBL" id="HGZ43436.1"/>
    </source>
</evidence>
<protein>
    <submittedName>
        <fullName evidence="3">TolC family protein</fullName>
    </submittedName>
</protein>
<comment type="caution">
    <text evidence="3">The sequence shown here is derived from an EMBL/GenBank/DDBJ whole genome shotgun (WGS) entry which is preliminary data.</text>
</comment>
<gene>
    <name evidence="3" type="ORF">ENR23_08430</name>
</gene>
<dbReference type="InterPro" id="IPR010131">
    <property type="entry name" value="MdtP/NodT-like"/>
</dbReference>